<gene>
    <name evidence="1" type="ORF">NS220_06030</name>
</gene>
<reference evidence="1 2" key="1">
    <citation type="journal article" date="2016" name="Front. Microbiol.">
        <title>Genomic Resource of Rice Seed Associated Bacteria.</title>
        <authorList>
            <person name="Midha S."/>
            <person name="Bansal K."/>
            <person name="Sharma S."/>
            <person name="Kumar N."/>
            <person name="Patil P.P."/>
            <person name="Chaudhry V."/>
            <person name="Patil P.B."/>
        </authorList>
    </citation>
    <scope>NUCLEOTIDE SEQUENCE [LARGE SCALE GENOMIC DNA]</scope>
    <source>
        <strain evidence="1 2">NS220</strain>
    </source>
</reference>
<comment type="caution">
    <text evidence="1">The sequence shown here is derived from an EMBL/GenBank/DDBJ whole genome shotgun (WGS) entry which is preliminary data.</text>
</comment>
<dbReference type="PATRIC" id="fig|2033.6.peg.2180"/>
<proteinExistence type="predicted"/>
<name>A0A147EYV0_MICTE</name>
<organism evidence="1 2">
    <name type="scientific">Microbacterium testaceum</name>
    <name type="common">Aureobacterium testaceum</name>
    <name type="synonym">Brevibacterium testaceum</name>
    <dbReference type="NCBI Taxonomy" id="2033"/>
    <lineage>
        <taxon>Bacteria</taxon>
        <taxon>Bacillati</taxon>
        <taxon>Actinomycetota</taxon>
        <taxon>Actinomycetes</taxon>
        <taxon>Micrococcales</taxon>
        <taxon>Microbacteriaceae</taxon>
        <taxon>Microbacterium</taxon>
    </lineage>
</organism>
<protein>
    <submittedName>
        <fullName evidence="1">Uncharacterized protein</fullName>
    </submittedName>
</protein>
<dbReference type="EMBL" id="LDRT01000033">
    <property type="protein sequence ID" value="KTR95398.1"/>
    <property type="molecule type" value="Genomic_DNA"/>
</dbReference>
<evidence type="ECO:0000313" key="1">
    <source>
        <dbReference type="EMBL" id="KTR95398.1"/>
    </source>
</evidence>
<accession>A0A147EYV0</accession>
<sequence length="60" mass="6735">MFRLIRRARTRLDAGTVRRAKPEECELCGEDAVTVDWVDGPDGAELVKACQRCHHRPGDA</sequence>
<dbReference type="AlphaFoldDB" id="A0A147EYV0"/>
<dbReference type="Proteomes" id="UP000075025">
    <property type="component" value="Unassembled WGS sequence"/>
</dbReference>
<evidence type="ECO:0000313" key="2">
    <source>
        <dbReference type="Proteomes" id="UP000075025"/>
    </source>
</evidence>